<protein>
    <submittedName>
        <fullName evidence="8">Nodulin MtN21/EamA-like transporter family protein</fullName>
    </submittedName>
</protein>
<organism evidence="8 9">
    <name type="scientific">Senna tora</name>
    <dbReference type="NCBI Taxonomy" id="362788"/>
    <lineage>
        <taxon>Eukaryota</taxon>
        <taxon>Viridiplantae</taxon>
        <taxon>Streptophyta</taxon>
        <taxon>Embryophyta</taxon>
        <taxon>Tracheophyta</taxon>
        <taxon>Spermatophyta</taxon>
        <taxon>Magnoliopsida</taxon>
        <taxon>eudicotyledons</taxon>
        <taxon>Gunneridae</taxon>
        <taxon>Pentapetalae</taxon>
        <taxon>rosids</taxon>
        <taxon>fabids</taxon>
        <taxon>Fabales</taxon>
        <taxon>Fabaceae</taxon>
        <taxon>Caesalpinioideae</taxon>
        <taxon>Cassia clade</taxon>
        <taxon>Senna</taxon>
    </lineage>
</organism>
<feature type="transmembrane region" description="Helical" evidence="6">
    <location>
        <begin position="117"/>
        <end position="139"/>
    </location>
</feature>
<feature type="domain" description="EamA" evidence="7">
    <location>
        <begin position="91"/>
        <end position="223"/>
    </location>
</feature>
<dbReference type="OrthoDB" id="306876at2759"/>
<keyword evidence="5 6" id="KW-0472">Membrane</keyword>
<sequence>MASPEHNDGDHIVELIERDTSDSALNAHADDDTVSEAASPLLAHSERPKINIFTVSYPRTKSRDEVTRLLESETSPLTRFILWVWSGSKYSGLLCMVLSSTIYFLMGVLSNMFSVQVIPLFEVAFTRCTVMLILSYLWLGRSEQPLFGTSYIRNILISRAFVGCLSLSSFVYCVQRLPFSQAILLNLTTPIMASIMARIFLHEKLKIADIAGLACSFFGVIFFFHDMLATQGQLVKAEETSNANAKRSHIFAILLGLFSSITGGTSYCLIRAGAKASDQPLKKDKSYPLPLYSFSSLLAFLLSVRTHTQMKALYYGLIILFKNFLQVLLARGLQLERIGKVVNVLYLEVELSQLWSLALLRVSPSFGQVVGCLLIIVSVFSTMYIGPDKEEME</sequence>
<dbReference type="GO" id="GO:0016020">
    <property type="term" value="C:membrane"/>
    <property type="evidence" value="ECO:0007669"/>
    <property type="project" value="UniProtKB-SubCell"/>
</dbReference>
<evidence type="ECO:0000313" key="9">
    <source>
        <dbReference type="Proteomes" id="UP000634136"/>
    </source>
</evidence>
<evidence type="ECO:0000256" key="5">
    <source>
        <dbReference type="ARBA" id="ARBA00023136"/>
    </source>
</evidence>
<evidence type="ECO:0000256" key="3">
    <source>
        <dbReference type="ARBA" id="ARBA00022692"/>
    </source>
</evidence>
<dbReference type="InterPro" id="IPR000620">
    <property type="entry name" value="EamA_dom"/>
</dbReference>
<evidence type="ECO:0000313" key="8">
    <source>
        <dbReference type="EMBL" id="KAF7815289.1"/>
    </source>
</evidence>
<evidence type="ECO:0000259" key="7">
    <source>
        <dbReference type="Pfam" id="PF00892"/>
    </source>
</evidence>
<feature type="transmembrane region" description="Helical" evidence="6">
    <location>
        <begin position="312"/>
        <end position="329"/>
    </location>
</feature>
<dbReference type="Proteomes" id="UP000634136">
    <property type="component" value="Unassembled WGS sequence"/>
</dbReference>
<reference evidence="8" key="1">
    <citation type="submission" date="2020-09" db="EMBL/GenBank/DDBJ databases">
        <title>Genome-Enabled Discovery of Anthraquinone Biosynthesis in Senna tora.</title>
        <authorList>
            <person name="Kang S.-H."/>
            <person name="Pandey R.P."/>
            <person name="Lee C.-M."/>
            <person name="Sim J.-S."/>
            <person name="Jeong J.-T."/>
            <person name="Choi B.-S."/>
            <person name="Jung M."/>
            <person name="Ginzburg D."/>
            <person name="Zhao K."/>
            <person name="Won S.Y."/>
            <person name="Oh T.-J."/>
            <person name="Yu Y."/>
            <person name="Kim N.-H."/>
            <person name="Lee O.R."/>
            <person name="Lee T.-H."/>
            <person name="Bashyal P."/>
            <person name="Kim T.-S."/>
            <person name="Lee W.-H."/>
            <person name="Kawkins C."/>
            <person name="Kim C.-K."/>
            <person name="Kim J.S."/>
            <person name="Ahn B.O."/>
            <person name="Rhee S.Y."/>
            <person name="Sohng J.K."/>
        </authorList>
    </citation>
    <scope>NUCLEOTIDE SEQUENCE</scope>
    <source>
        <tissue evidence="8">Leaf</tissue>
    </source>
</reference>
<feature type="transmembrane region" description="Helical" evidence="6">
    <location>
        <begin position="207"/>
        <end position="228"/>
    </location>
</feature>
<evidence type="ECO:0000256" key="6">
    <source>
        <dbReference type="SAM" id="Phobius"/>
    </source>
</evidence>
<dbReference type="PANTHER" id="PTHR22911">
    <property type="entry name" value="ACYL-MALONYL CONDENSING ENZYME-RELATED"/>
    <property type="match status" value="1"/>
</dbReference>
<dbReference type="SUPFAM" id="SSF103481">
    <property type="entry name" value="Multidrug resistance efflux transporter EmrE"/>
    <property type="match status" value="2"/>
</dbReference>
<dbReference type="InterPro" id="IPR037185">
    <property type="entry name" value="EmrE-like"/>
</dbReference>
<comment type="subcellular location">
    <subcellularLocation>
        <location evidence="1">Membrane</location>
        <topology evidence="1">Multi-pass membrane protein</topology>
    </subcellularLocation>
</comment>
<keyword evidence="3 6" id="KW-0812">Transmembrane</keyword>
<feature type="transmembrane region" description="Helical" evidence="6">
    <location>
        <begin position="248"/>
        <end position="269"/>
    </location>
</feature>
<dbReference type="PANTHER" id="PTHR22911:SF6">
    <property type="entry name" value="SOLUTE CARRIER FAMILY 35 MEMBER G1"/>
    <property type="match status" value="1"/>
</dbReference>
<proteinExistence type="inferred from homology"/>
<dbReference type="Gene3D" id="1.10.3730.20">
    <property type="match status" value="1"/>
</dbReference>
<keyword evidence="4 6" id="KW-1133">Transmembrane helix</keyword>
<dbReference type="AlphaFoldDB" id="A0A834T3X8"/>
<comment type="caution">
    <text evidence="8">The sequence shown here is derived from an EMBL/GenBank/DDBJ whole genome shotgun (WGS) entry which is preliminary data.</text>
</comment>
<evidence type="ECO:0000256" key="1">
    <source>
        <dbReference type="ARBA" id="ARBA00004141"/>
    </source>
</evidence>
<feature type="transmembrane region" description="Helical" evidence="6">
    <location>
        <begin position="289"/>
        <end position="306"/>
    </location>
</feature>
<gene>
    <name evidence="8" type="ORF">G2W53_029258</name>
</gene>
<feature type="transmembrane region" description="Helical" evidence="6">
    <location>
        <begin position="366"/>
        <end position="386"/>
    </location>
</feature>
<keyword evidence="9" id="KW-1185">Reference proteome</keyword>
<feature type="transmembrane region" description="Helical" evidence="6">
    <location>
        <begin position="151"/>
        <end position="172"/>
    </location>
</feature>
<dbReference type="Pfam" id="PF00892">
    <property type="entry name" value="EamA"/>
    <property type="match status" value="1"/>
</dbReference>
<comment type="similarity">
    <text evidence="2">Belongs to the drug/metabolite transporter (DMT) superfamily. Plant drug/metabolite exporter (P-DME) (TC 2.A.7.4) family.</text>
</comment>
<feature type="transmembrane region" description="Helical" evidence="6">
    <location>
        <begin position="80"/>
        <end position="105"/>
    </location>
</feature>
<evidence type="ECO:0000256" key="4">
    <source>
        <dbReference type="ARBA" id="ARBA00022989"/>
    </source>
</evidence>
<dbReference type="EMBL" id="JAAIUW010000009">
    <property type="protein sequence ID" value="KAF7815289.1"/>
    <property type="molecule type" value="Genomic_DNA"/>
</dbReference>
<evidence type="ECO:0000256" key="2">
    <source>
        <dbReference type="ARBA" id="ARBA00007635"/>
    </source>
</evidence>
<name>A0A834T3X8_9FABA</name>
<feature type="transmembrane region" description="Helical" evidence="6">
    <location>
        <begin position="178"/>
        <end position="200"/>
    </location>
</feature>
<accession>A0A834T3X8</accession>